<dbReference type="EMBL" id="JAKUCV010007271">
    <property type="protein sequence ID" value="KAJ4824095.1"/>
    <property type="molecule type" value="Genomic_DNA"/>
</dbReference>
<evidence type="ECO:0000256" key="1">
    <source>
        <dbReference type="SAM" id="MobiDB-lite"/>
    </source>
</evidence>
<dbReference type="Proteomes" id="UP001141552">
    <property type="component" value="Unassembled WGS sequence"/>
</dbReference>
<dbReference type="Pfam" id="PF00076">
    <property type="entry name" value="RRM_1"/>
    <property type="match status" value="1"/>
</dbReference>
<dbReference type="AlphaFoldDB" id="A0A9Q0F2Z4"/>
<dbReference type="SUPFAM" id="SSF54928">
    <property type="entry name" value="RNA-binding domain, RBD"/>
    <property type="match status" value="1"/>
</dbReference>
<dbReference type="OrthoDB" id="861279at2759"/>
<dbReference type="PANTHER" id="PTHR34427:SF5">
    <property type="entry name" value="DUF4283 DOMAIN-CONTAINING PROTEIN"/>
    <property type="match status" value="1"/>
</dbReference>
<feature type="region of interest" description="Disordered" evidence="1">
    <location>
        <begin position="42"/>
        <end position="62"/>
    </location>
</feature>
<dbReference type="InterPro" id="IPR012677">
    <property type="entry name" value="Nucleotide-bd_a/b_plait_sf"/>
</dbReference>
<gene>
    <name evidence="3" type="ORF">Tsubulata_044247</name>
</gene>
<organism evidence="3 4">
    <name type="scientific">Turnera subulata</name>
    <dbReference type="NCBI Taxonomy" id="218843"/>
    <lineage>
        <taxon>Eukaryota</taxon>
        <taxon>Viridiplantae</taxon>
        <taxon>Streptophyta</taxon>
        <taxon>Embryophyta</taxon>
        <taxon>Tracheophyta</taxon>
        <taxon>Spermatophyta</taxon>
        <taxon>Magnoliopsida</taxon>
        <taxon>eudicotyledons</taxon>
        <taxon>Gunneridae</taxon>
        <taxon>Pentapetalae</taxon>
        <taxon>rosids</taxon>
        <taxon>fabids</taxon>
        <taxon>Malpighiales</taxon>
        <taxon>Passifloraceae</taxon>
        <taxon>Turnera</taxon>
    </lineage>
</organism>
<feature type="compositionally biased region" description="Polar residues" evidence="1">
    <location>
        <begin position="50"/>
        <end position="62"/>
    </location>
</feature>
<reference evidence="3" key="1">
    <citation type="submission" date="2022-02" db="EMBL/GenBank/DDBJ databases">
        <authorList>
            <person name="Henning P.M."/>
            <person name="McCubbin A.G."/>
            <person name="Shore J.S."/>
        </authorList>
    </citation>
    <scope>NUCLEOTIDE SEQUENCE</scope>
    <source>
        <strain evidence="3">F60SS</strain>
        <tissue evidence="3">Leaves</tissue>
    </source>
</reference>
<dbReference type="Gene3D" id="3.30.70.330">
    <property type="match status" value="1"/>
</dbReference>
<dbReference type="InterPro" id="IPR000504">
    <property type="entry name" value="RRM_dom"/>
</dbReference>
<evidence type="ECO:0000259" key="2">
    <source>
        <dbReference type="Pfam" id="PF00076"/>
    </source>
</evidence>
<evidence type="ECO:0000313" key="3">
    <source>
        <dbReference type="EMBL" id="KAJ4824095.1"/>
    </source>
</evidence>
<dbReference type="GO" id="GO:0003723">
    <property type="term" value="F:RNA binding"/>
    <property type="evidence" value="ECO:0007669"/>
    <property type="project" value="InterPro"/>
</dbReference>
<reference evidence="3" key="2">
    <citation type="journal article" date="2023" name="Plants (Basel)">
        <title>Annotation of the Turnera subulata (Passifloraceae) Draft Genome Reveals the S-Locus Evolved after the Divergence of Turneroideae from Passifloroideae in a Stepwise Manner.</title>
        <authorList>
            <person name="Henning P.M."/>
            <person name="Roalson E.H."/>
            <person name="Mir W."/>
            <person name="McCubbin A.G."/>
            <person name="Shore J.S."/>
        </authorList>
    </citation>
    <scope>NUCLEOTIDE SEQUENCE</scope>
    <source>
        <strain evidence="3">F60SS</strain>
    </source>
</reference>
<dbReference type="InterPro" id="IPR035979">
    <property type="entry name" value="RBD_domain_sf"/>
</dbReference>
<feature type="domain" description="RRM" evidence="2">
    <location>
        <begin position="61"/>
        <end position="111"/>
    </location>
</feature>
<protein>
    <recommendedName>
        <fullName evidence="2">RRM domain-containing protein</fullName>
    </recommendedName>
</protein>
<dbReference type="CDD" id="cd00590">
    <property type="entry name" value="RRM_SF"/>
    <property type="match status" value="1"/>
</dbReference>
<name>A0A9Q0F2Z4_9ROSI</name>
<accession>A0A9Q0F2Z4</accession>
<evidence type="ECO:0000313" key="4">
    <source>
        <dbReference type="Proteomes" id="UP001141552"/>
    </source>
</evidence>
<keyword evidence="4" id="KW-1185">Reference proteome</keyword>
<proteinExistence type="predicted"/>
<dbReference type="PANTHER" id="PTHR34427">
    <property type="entry name" value="DUF4283 DOMAIN PROTEIN"/>
    <property type="match status" value="1"/>
</dbReference>
<sequence length="337" mass="37928">MSPGLPGGPLAVNRPQTTISNADFTSNTNPNSHPYLYDFQHRNQKPPKTLNPSAPQSKPITNHFSKWSQVLDVFIPRKPSRSGKRFAFVRFRNNVDIPSLLNSINSMHVDDVKIFANVAKARHEAKGNTMERGKFFNRPRDGNDMRSPAVDNRSFVDAVREHHKHHNPGRSSNLKVKSVDQPSTKSYSTFLAKDGTPTWLECCALGVMKKPMPIKSLLDVFPANESMVLKVIPLGGVSFLFRFQSAVDMNELIGNKPVWFDQLLETSRPARDGDAAFNRLCWILVKGTPPGSWSENFFRILVSSFGYMVDWSSESRSLERMDVVEILILTSSNSFMS</sequence>
<comment type="caution">
    <text evidence="3">The sequence shown here is derived from an EMBL/GenBank/DDBJ whole genome shotgun (WGS) entry which is preliminary data.</text>
</comment>